<comment type="caution">
    <text evidence="1">The sequence shown here is derived from an EMBL/GenBank/DDBJ whole genome shotgun (WGS) entry which is preliminary data.</text>
</comment>
<dbReference type="EMBL" id="JAOWKX010000008">
    <property type="protein sequence ID" value="MCV2886111.1"/>
    <property type="molecule type" value="Genomic_DNA"/>
</dbReference>
<gene>
    <name evidence="1" type="ORF">OE749_15570</name>
</gene>
<evidence type="ECO:0000313" key="2">
    <source>
        <dbReference type="Proteomes" id="UP001652504"/>
    </source>
</evidence>
<name>A0ABT3ACV9_9ALTE</name>
<proteinExistence type="predicted"/>
<evidence type="ECO:0000313" key="1">
    <source>
        <dbReference type="EMBL" id="MCV2886111.1"/>
    </source>
</evidence>
<dbReference type="RefSeq" id="WP_263713397.1">
    <property type="nucleotide sequence ID" value="NZ_JAOWKX010000008.1"/>
</dbReference>
<reference evidence="1 2" key="1">
    <citation type="submission" date="2022-10" db="EMBL/GenBank/DDBJ databases">
        <title>Aestuariibacter sp. AA17 isolated from Montipora capitata coral fragment.</title>
        <authorList>
            <person name="Emsley S.A."/>
            <person name="Pfannmuller K.M."/>
            <person name="Loughran R.M."/>
            <person name="Shlafstein M."/>
            <person name="Papke E."/>
            <person name="Saw J.H."/>
            <person name="Ushijima B."/>
            <person name="Videau P."/>
        </authorList>
    </citation>
    <scope>NUCLEOTIDE SEQUENCE [LARGE SCALE GENOMIC DNA]</scope>
    <source>
        <strain evidence="1 2">AA17</strain>
    </source>
</reference>
<keyword evidence="2" id="KW-1185">Reference proteome</keyword>
<protein>
    <submittedName>
        <fullName evidence="1">Uncharacterized protein</fullName>
    </submittedName>
</protein>
<organism evidence="1 2">
    <name type="scientific">Fluctibacter corallii</name>
    <dbReference type="NCBI Taxonomy" id="2984329"/>
    <lineage>
        <taxon>Bacteria</taxon>
        <taxon>Pseudomonadati</taxon>
        <taxon>Pseudomonadota</taxon>
        <taxon>Gammaproteobacteria</taxon>
        <taxon>Alteromonadales</taxon>
        <taxon>Alteromonadaceae</taxon>
        <taxon>Fluctibacter</taxon>
    </lineage>
</organism>
<dbReference type="Proteomes" id="UP001652504">
    <property type="component" value="Unassembled WGS sequence"/>
</dbReference>
<accession>A0ABT3ACV9</accession>
<sequence length="83" mass="9482">MDCRNEAQRFPLSVIAINNPESARRLRLFVLASRDAEASNKNEVVLKSQLRDDSRYPSTFRFSDACTSQQYSHFNTSDTYTSG</sequence>